<evidence type="ECO:0008006" key="4">
    <source>
        <dbReference type="Google" id="ProtNLM"/>
    </source>
</evidence>
<feature type="coiled-coil region" evidence="1">
    <location>
        <begin position="105"/>
        <end position="132"/>
    </location>
</feature>
<evidence type="ECO:0000313" key="3">
    <source>
        <dbReference type="Proteomes" id="UP001244341"/>
    </source>
</evidence>
<gene>
    <name evidence="2" type="ORF">OEZ85_012375</name>
</gene>
<organism evidence="2 3">
    <name type="scientific">Tetradesmus obliquus</name>
    <name type="common">Green alga</name>
    <name type="synonym">Acutodesmus obliquus</name>
    <dbReference type="NCBI Taxonomy" id="3088"/>
    <lineage>
        <taxon>Eukaryota</taxon>
        <taxon>Viridiplantae</taxon>
        <taxon>Chlorophyta</taxon>
        <taxon>core chlorophytes</taxon>
        <taxon>Chlorophyceae</taxon>
        <taxon>CS clade</taxon>
        <taxon>Sphaeropleales</taxon>
        <taxon>Scenedesmaceae</taxon>
        <taxon>Tetradesmus</taxon>
    </lineage>
</organism>
<keyword evidence="3" id="KW-1185">Reference proteome</keyword>
<protein>
    <recommendedName>
        <fullName evidence="4">VPS37 C-terminal domain-containing protein</fullName>
    </recommendedName>
</protein>
<dbReference type="EMBL" id="CP126210">
    <property type="protein sequence ID" value="WIA12320.1"/>
    <property type="molecule type" value="Genomic_DNA"/>
</dbReference>
<sequence>MLADGSLEEMARGLSPEEQESLRVVLQDLQDMQGSWEEEEELSTEEQQLVQQLGSSQIMPDDFSSYLMAMLPEGSGPAELQQLLQSLDPAVLQEIQSVYADLKEFEQTQMDLDQAQERYVQLSSRIASVTARVQGTLAAQQQQQQQQQAQQRPQRRQPLRLWQFMPWALQQQLLAHDVRFVVMSSCCVT</sequence>
<evidence type="ECO:0000256" key="1">
    <source>
        <dbReference type="SAM" id="Coils"/>
    </source>
</evidence>
<dbReference type="Proteomes" id="UP001244341">
    <property type="component" value="Chromosome 3b"/>
</dbReference>
<accession>A0ABY8TTK1</accession>
<name>A0ABY8TTK1_TETOB</name>
<evidence type="ECO:0000313" key="2">
    <source>
        <dbReference type="EMBL" id="WIA12320.1"/>
    </source>
</evidence>
<reference evidence="2 3" key="1">
    <citation type="submission" date="2023-05" db="EMBL/GenBank/DDBJ databases">
        <title>A 100% complete, gapless, phased diploid assembly of the Scenedesmus obliquus UTEX 3031 genome.</title>
        <authorList>
            <person name="Biondi T.C."/>
            <person name="Hanschen E.R."/>
            <person name="Kwon T."/>
            <person name="Eng W."/>
            <person name="Kruse C.P.S."/>
            <person name="Koehler S.I."/>
            <person name="Kunde Y."/>
            <person name="Gleasner C.D."/>
            <person name="You Mak K.T."/>
            <person name="Polle J."/>
            <person name="Hovde B.T."/>
            <person name="Starkenburg S.R."/>
        </authorList>
    </citation>
    <scope>NUCLEOTIDE SEQUENCE [LARGE SCALE GENOMIC DNA]</scope>
    <source>
        <strain evidence="2 3">DOE0152z</strain>
    </source>
</reference>
<keyword evidence="1" id="KW-0175">Coiled coil</keyword>
<proteinExistence type="predicted"/>